<evidence type="ECO:0000313" key="2">
    <source>
        <dbReference type="Proteomes" id="UP000887013"/>
    </source>
</evidence>
<reference evidence="1" key="1">
    <citation type="submission" date="2020-08" db="EMBL/GenBank/DDBJ databases">
        <title>Multicomponent nature underlies the extraordinary mechanical properties of spider dragline silk.</title>
        <authorList>
            <person name="Kono N."/>
            <person name="Nakamura H."/>
            <person name="Mori M."/>
            <person name="Yoshida Y."/>
            <person name="Ohtoshi R."/>
            <person name="Malay A.D."/>
            <person name="Moran D.A.P."/>
            <person name="Tomita M."/>
            <person name="Numata K."/>
            <person name="Arakawa K."/>
        </authorList>
    </citation>
    <scope>NUCLEOTIDE SEQUENCE</scope>
</reference>
<comment type="caution">
    <text evidence="1">The sequence shown here is derived from an EMBL/GenBank/DDBJ whole genome shotgun (WGS) entry which is preliminary data.</text>
</comment>
<sequence>MKNRIFSWNVPEIKVIKEIESPATEKSSLITVYRGRGYLGEHFFQVKLYLTKLFAYLNSRWMYNQNPVMRFQFKGDWHSNLWTSTSREGGGVWTSGNSALSCSLQGFLAIPSEMINDETAFRSAVAEATMMINVLASITLPRH</sequence>
<dbReference type="EMBL" id="BMAW01059460">
    <property type="protein sequence ID" value="GFT21256.1"/>
    <property type="molecule type" value="Genomic_DNA"/>
</dbReference>
<evidence type="ECO:0000313" key="1">
    <source>
        <dbReference type="EMBL" id="GFT21256.1"/>
    </source>
</evidence>
<dbReference type="AlphaFoldDB" id="A0A8X6NLT6"/>
<keyword evidence="2" id="KW-1185">Reference proteome</keyword>
<accession>A0A8X6NLT6</accession>
<name>A0A8X6NLT6_NEPPI</name>
<dbReference type="Proteomes" id="UP000887013">
    <property type="component" value="Unassembled WGS sequence"/>
</dbReference>
<proteinExistence type="predicted"/>
<gene>
    <name evidence="1" type="ORF">NPIL_696811</name>
</gene>
<protein>
    <submittedName>
        <fullName evidence="1">Uncharacterized protein</fullName>
    </submittedName>
</protein>
<organism evidence="1 2">
    <name type="scientific">Nephila pilipes</name>
    <name type="common">Giant wood spider</name>
    <name type="synonym">Nephila maculata</name>
    <dbReference type="NCBI Taxonomy" id="299642"/>
    <lineage>
        <taxon>Eukaryota</taxon>
        <taxon>Metazoa</taxon>
        <taxon>Ecdysozoa</taxon>
        <taxon>Arthropoda</taxon>
        <taxon>Chelicerata</taxon>
        <taxon>Arachnida</taxon>
        <taxon>Araneae</taxon>
        <taxon>Araneomorphae</taxon>
        <taxon>Entelegynae</taxon>
        <taxon>Araneoidea</taxon>
        <taxon>Nephilidae</taxon>
        <taxon>Nephila</taxon>
    </lineage>
</organism>